<proteinExistence type="predicted"/>
<dbReference type="EMBL" id="FPBH01000029">
    <property type="protein sequence ID" value="SFU24777.1"/>
    <property type="molecule type" value="Genomic_DNA"/>
</dbReference>
<dbReference type="Proteomes" id="UP000198844">
    <property type="component" value="Unassembled WGS sequence"/>
</dbReference>
<evidence type="ECO:0000313" key="2">
    <source>
        <dbReference type="Proteomes" id="UP000198844"/>
    </source>
</evidence>
<sequence>MIGFLLPFEDHRSTTTLYGMISAPSASGTAV</sequence>
<gene>
    <name evidence="1" type="ORF">SAMN05192563_102987</name>
</gene>
<name>A0A1I7ELJ5_9BURK</name>
<accession>A0A1I7ELJ5</accession>
<reference evidence="1 2" key="1">
    <citation type="submission" date="2016-10" db="EMBL/GenBank/DDBJ databases">
        <authorList>
            <person name="de Groot N.N."/>
        </authorList>
    </citation>
    <scope>NUCLEOTIDE SEQUENCE [LARGE SCALE GENOMIC DNA]</scope>
    <source>
        <strain evidence="1 2">LMG 27731</strain>
    </source>
</reference>
<evidence type="ECO:0000313" key="1">
    <source>
        <dbReference type="EMBL" id="SFU24777.1"/>
    </source>
</evidence>
<organism evidence="1 2">
    <name type="scientific">Paraburkholderia aspalathi</name>
    <dbReference type="NCBI Taxonomy" id="1324617"/>
    <lineage>
        <taxon>Bacteria</taxon>
        <taxon>Pseudomonadati</taxon>
        <taxon>Pseudomonadota</taxon>
        <taxon>Betaproteobacteria</taxon>
        <taxon>Burkholderiales</taxon>
        <taxon>Burkholderiaceae</taxon>
        <taxon>Paraburkholderia</taxon>
    </lineage>
</organism>
<dbReference type="AlphaFoldDB" id="A0A1I7ELJ5"/>
<protein>
    <submittedName>
        <fullName evidence="1">Uncharacterized protein</fullName>
    </submittedName>
</protein>